<dbReference type="InterPro" id="IPR050832">
    <property type="entry name" value="Bact_Acetyltransf"/>
</dbReference>
<feature type="domain" description="N-acetyltransferase" evidence="3">
    <location>
        <begin position="20"/>
        <end position="162"/>
    </location>
</feature>
<dbReference type="GO" id="GO:0016747">
    <property type="term" value="F:acyltransferase activity, transferring groups other than amino-acyl groups"/>
    <property type="evidence" value="ECO:0007669"/>
    <property type="project" value="InterPro"/>
</dbReference>
<dbReference type="Proteomes" id="UP000010467">
    <property type="component" value="Chromosome"/>
</dbReference>
<dbReference type="EMBL" id="CP003382">
    <property type="protein sequence ID" value="AFZ66403.1"/>
    <property type="molecule type" value="Genomic_DNA"/>
</dbReference>
<dbReference type="Pfam" id="PF00583">
    <property type="entry name" value="Acetyltransf_1"/>
    <property type="match status" value="2"/>
</dbReference>
<evidence type="ECO:0000313" key="4">
    <source>
        <dbReference type="EMBL" id="AFZ66403.1"/>
    </source>
</evidence>
<protein>
    <submittedName>
        <fullName evidence="4">Acetyltransferase (GNAT) family protein</fullName>
    </submittedName>
</protein>
<dbReference type="KEGG" id="dpd:Deipe_0829"/>
<dbReference type="eggNOG" id="COG0454">
    <property type="taxonomic scope" value="Bacteria"/>
</dbReference>
<organism evidence="4 5">
    <name type="scientific">Deinococcus peraridilitoris (strain DSM 19664 / LMG 22246 / CIP 109416 / KR-200)</name>
    <dbReference type="NCBI Taxonomy" id="937777"/>
    <lineage>
        <taxon>Bacteria</taxon>
        <taxon>Thermotogati</taxon>
        <taxon>Deinococcota</taxon>
        <taxon>Deinococci</taxon>
        <taxon>Deinococcales</taxon>
        <taxon>Deinococcaceae</taxon>
        <taxon>Deinococcus</taxon>
    </lineage>
</organism>
<reference evidence="5" key="1">
    <citation type="submission" date="2012-03" db="EMBL/GenBank/DDBJ databases">
        <title>Complete sequence of chromosome of Deinococcus peraridilitoris DSM 19664.</title>
        <authorList>
            <person name="Lucas S."/>
            <person name="Copeland A."/>
            <person name="Lapidus A."/>
            <person name="Glavina del Rio T."/>
            <person name="Dalin E."/>
            <person name="Tice H."/>
            <person name="Bruce D."/>
            <person name="Goodwin L."/>
            <person name="Pitluck S."/>
            <person name="Peters L."/>
            <person name="Mikhailova N."/>
            <person name="Lu M."/>
            <person name="Kyrpides N."/>
            <person name="Mavromatis K."/>
            <person name="Ivanova N."/>
            <person name="Brettin T."/>
            <person name="Detter J.C."/>
            <person name="Han C."/>
            <person name="Larimer F."/>
            <person name="Land M."/>
            <person name="Hauser L."/>
            <person name="Markowitz V."/>
            <person name="Cheng J.-F."/>
            <person name="Hugenholtz P."/>
            <person name="Woyke T."/>
            <person name="Wu D."/>
            <person name="Pukall R."/>
            <person name="Steenblock K."/>
            <person name="Brambilla E."/>
            <person name="Klenk H.-P."/>
            <person name="Eisen J.A."/>
        </authorList>
    </citation>
    <scope>NUCLEOTIDE SEQUENCE [LARGE SCALE GENOMIC DNA]</scope>
    <source>
        <strain evidence="5">DSM 19664 / LMG 22246 / CIP 109416 / KR-200</strain>
    </source>
</reference>
<evidence type="ECO:0000259" key="3">
    <source>
        <dbReference type="PROSITE" id="PS51186"/>
    </source>
</evidence>
<evidence type="ECO:0000313" key="5">
    <source>
        <dbReference type="Proteomes" id="UP000010467"/>
    </source>
</evidence>
<gene>
    <name evidence="4" type="ordered locus">Deipe_0829</name>
</gene>
<dbReference type="OrthoDB" id="59946at2"/>
<dbReference type="Gene3D" id="3.40.630.30">
    <property type="match status" value="1"/>
</dbReference>
<dbReference type="SUPFAM" id="SSF55729">
    <property type="entry name" value="Acyl-CoA N-acyltransferases (Nat)"/>
    <property type="match status" value="2"/>
</dbReference>
<dbReference type="RefSeq" id="WP_015234713.1">
    <property type="nucleotide sequence ID" value="NC_019793.1"/>
</dbReference>
<accession>K9ZXK9</accession>
<evidence type="ECO:0000256" key="2">
    <source>
        <dbReference type="ARBA" id="ARBA00023315"/>
    </source>
</evidence>
<dbReference type="STRING" id="937777.Deipe_0829"/>
<evidence type="ECO:0000256" key="1">
    <source>
        <dbReference type="ARBA" id="ARBA00022679"/>
    </source>
</evidence>
<dbReference type="AlphaFoldDB" id="K9ZXK9"/>
<dbReference type="PATRIC" id="fig|937777.3.peg.835"/>
<proteinExistence type="predicted"/>
<dbReference type="HOGENOM" id="CLU_043786_0_0_0"/>
<dbReference type="InterPro" id="IPR016181">
    <property type="entry name" value="Acyl_CoA_acyltransferase"/>
</dbReference>
<sequence length="351" mass="39531">MTTNLLWRIESADPSTAPEAVLRAVAAHREVIRAERLPQDPTWPLETLITEMRHVQSDERVTQFNAWEGERVIGHATVFLPLRENTHLAFVDLSVEAAARRQGLAAALLREVVTHAEAQGRSKLVGKTSDRIAAGEAFTRRLGAQAALPMHTNQLDLAELRPVLLDEWSEQGEARAPEYRVWLNAGAYPEERLSEIADLWNVMNTAPIGDLDMEDWQMTPERLREWQLQMGATGEQRLTTFAEHHTSGQLVGFSELFWQPGRDILLFQGATAVRPEHRRHGLGRWIKAANLREALARNAQARFVRTGNADSNQGMLAINYALGFRPFIAQTDWQVETARVREYLGARPGLS</sequence>
<keyword evidence="1 4" id="KW-0808">Transferase</keyword>
<dbReference type="PROSITE" id="PS51186">
    <property type="entry name" value="GNAT"/>
    <property type="match status" value="1"/>
</dbReference>
<name>K9ZXK9_DEIPD</name>
<keyword evidence="2" id="KW-0012">Acyltransferase</keyword>
<dbReference type="InterPro" id="IPR000182">
    <property type="entry name" value="GNAT_dom"/>
</dbReference>
<dbReference type="PANTHER" id="PTHR43877:SF8">
    <property type="entry name" value="N-ACETYLGLUTAMATE SYNTHASE-RELATED"/>
    <property type="match status" value="1"/>
</dbReference>
<dbReference type="CDD" id="cd04301">
    <property type="entry name" value="NAT_SF"/>
    <property type="match status" value="2"/>
</dbReference>
<dbReference type="PANTHER" id="PTHR43877">
    <property type="entry name" value="AMINOALKYLPHOSPHONATE N-ACETYLTRANSFERASE-RELATED-RELATED"/>
    <property type="match status" value="1"/>
</dbReference>
<keyword evidence="5" id="KW-1185">Reference proteome</keyword>